<name>A0A9Q1RTI4_9SOLA</name>
<reference evidence="2" key="1">
    <citation type="journal article" date="2023" name="Proc. Natl. Acad. Sci. U.S.A.">
        <title>Genomic and structural basis for evolution of tropane alkaloid biosynthesis.</title>
        <authorList>
            <person name="Wanga Y.-J."/>
            <person name="Taina T."/>
            <person name="Yua J.-Y."/>
            <person name="Lia J."/>
            <person name="Xua B."/>
            <person name="Chenc J."/>
            <person name="D'Auriad J.C."/>
            <person name="Huanga J.-P."/>
            <person name="Huanga S.-X."/>
        </authorList>
    </citation>
    <scope>NUCLEOTIDE SEQUENCE [LARGE SCALE GENOMIC DNA]</scope>
    <source>
        <strain evidence="2">cv. KIB-2019</strain>
    </source>
</reference>
<accession>A0A9Q1RTI4</accession>
<dbReference type="EMBL" id="JAJAGQ010000001">
    <property type="protein sequence ID" value="KAJ8572944.1"/>
    <property type="molecule type" value="Genomic_DNA"/>
</dbReference>
<evidence type="ECO:0000313" key="1">
    <source>
        <dbReference type="EMBL" id="KAJ8572944.1"/>
    </source>
</evidence>
<comment type="caution">
    <text evidence="1">The sequence shown here is derived from an EMBL/GenBank/DDBJ whole genome shotgun (WGS) entry which is preliminary data.</text>
</comment>
<dbReference type="Proteomes" id="UP001152561">
    <property type="component" value="Unassembled WGS sequence"/>
</dbReference>
<sequence>MLEGLQRHQSASDVLQSVKSYFCNIGASSKLDSASFNVDVTLSGLPADTRDTSGERIIAPERDPPIRGIFFYIPAITGNSEK</sequence>
<evidence type="ECO:0000313" key="2">
    <source>
        <dbReference type="Proteomes" id="UP001152561"/>
    </source>
</evidence>
<proteinExistence type="predicted"/>
<keyword evidence="2" id="KW-1185">Reference proteome</keyword>
<protein>
    <submittedName>
        <fullName evidence="1">Uncharacterized protein</fullName>
    </submittedName>
</protein>
<dbReference type="OrthoDB" id="514248at2759"/>
<organism evidence="1 2">
    <name type="scientific">Anisodus acutangulus</name>
    <dbReference type="NCBI Taxonomy" id="402998"/>
    <lineage>
        <taxon>Eukaryota</taxon>
        <taxon>Viridiplantae</taxon>
        <taxon>Streptophyta</taxon>
        <taxon>Embryophyta</taxon>
        <taxon>Tracheophyta</taxon>
        <taxon>Spermatophyta</taxon>
        <taxon>Magnoliopsida</taxon>
        <taxon>eudicotyledons</taxon>
        <taxon>Gunneridae</taxon>
        <taxon>Pentapetalae</taxon>
        <taxon>asterids</taxon>
        <taxon>lamiids</taxon>
        <taxon>Solanales</taxon>
        <taxon>Solanaceae</taxon>
        <taxon>Solanoideae</taxon>
        <taxon>Hyoscyameae</taxon>
        <taxon>Anisodus</taxon>
    </lineage>
</organism>
<gene>
    <name evidence="1" type="ORF">K7X08_009455</name>
</gene>
<dbReference type="AlphaFoldDB" id="A0A9Q1RTI4"/>